<dbReference type="AlphaFoldDB" id="A0A317VYZ6"/>
<comment type="caution">
    <text evidence="3">The sequence shown here is derived from an EMBL/GenBank/DDBJ whole genome shotgun (WGS) entry which is preliminary data.</text>
</comment>
<dbReference type="RefSeq" id="XP_025398183.1">
    <property type="nucleotide sequence ID" value="XM_025543490.1"/>
</dbReference>
<organism evidence="3 4">
    <name type="scientific">Aspergillus heteromorphus CBS 117.55</name>
    <dbReference type="NCBI Taxonomy" id="1448321"/>
    <lineage>
        <taxon>Eukaryota</taxon>
        <taxon>Fungi</taxon>
        <taxon>Dikarya</taxon>
        <taxon>Ascomycota</taxon>
        <taxon>Pezizomycotina</taxon>
        <taxon>Eurotiomycetes</taxon>
        <taxon>Eurotiomycetidae</taxon>
        <taxon>Eurotiales</taxon>
        <taxon>Aspergillaceae</taxon>
        <taxon>Aspergillus</taxon>
        <taxon>Aspergillus subgen. Circumdati</taxon>
    </lineage>
</organism>
<keyword evidence="4" id="KW-1185">Reference proteome</keyword>
<reference evidence="3 4" key="1">
    <citation type="submission" date="2016-12" db="EMBL/GenBank/DDBJ databases">
        <title>The genomes of Aspergillus section Nigri reveals drivers in fungal speciation.</title>
        <authorList>
            <consortium name="DOE Joint Genome Institute"/>
            <person name="Vesth T.C."/>
            <person name="Nybo J."/>
            <person name="Theobald S."/>
            <person name="Brandl J."/>
            <person name="Frisvad J.C."/>
            <person name="Nielsen K.F."/>
            <person name="Lyhne E.K."/>
            <person name="Kogle M.E."/>
            <person name="Kuo A."/>
            <person name="Riley R."/>
            <person name="Clum A."/>
            <person name="Nolan M."/>
            <person name="Lipzen A."/>
            <person name="Salamov A."/>
            <person name="Henrissat B."/>
            <person name="Wiebenga A."/>
            <person name="De Vries R.P."/>
            <person name="Grigoriev I.V."/>
            <person name="Mortensen U.H."/>
            <person name="Andersen M.R."/>
            <person name="Baker S.E."/>
        </authorList>
    </citation>
    <scope>NUCLEOTIDE SEQUENCE [LARGE SCALE GENOMIC DNA]</scope>
    <source>
        <strain evidence="3 4">CBS 117.55</strain>
    </source>
</reference>
<dbReference type="Proteomes" id="UP000247233">
    <property type="component" value="Unassembled WGS sequence"/>
</dbReference>
<protein>
    <submittedName>
        <fullName evidence="3">Uncharacterized protein</fullName>
    </submittedName>
</protein>
<evidence type="ECO:0000256" key="1">
    <source>
        <dbReference type="SAM" id="MobiDB-lite"/>
    </source>
</evidence>
<dbReference type="GeneID" id="37065727"/>
<feature type="transmembrane region" description="Helical" evidence="2">
    <location>
        <begin position="27"/>
        <end position="45"/>
    </location>
</feature>
<accession>A0A317VYZ6</accession>
<keyword evidence="2" id="KW-0812">Transmembrane</keyword>
<evidence type="ECO:0000313" key="3">
    <source>
        <dbReference type="EMBL" id="PWY78242.1"/>
    </source>
</evidence>
<gene>
    <name evidence="3" type="ORF">BO70DRAFT_363131</name>
</gene>
<keyword evidence="2" id="KW-0472">Membrane</keyword>
<dbReference type="VEuPathDB" id="FungiDB:BO70DRAFT_363131"/>
<name>A0A317VYZ6_9EURO</name>
<sequence>MIIHKHDSVLGSRAHTSSYSSGKPLRHHHWILQVVPVFGLAYACVSDRRTM</sequence>
<keyword evidence="2" id="KW-1133">Transmembrane helix</keyword>
<evidence type="ECO:0000313" key="4">
    <source>
        <dbReference type="Proteomes" id="UP000247233"/>
    </source>
</evidence>
<proteinExistence type="predicted"/>
<feature type="region of interest" description="Disordered" evidence="1">
    <location>
        <begin position="1"/>
        <end position="23"/>
    </location>
</feature>
<dbReference type="EMBL" id="MSFL01000017">
    <property type="protein sequence ID" value="PWY78242.1"/>
    <property type="molecule type" value="Genomic_DNA"/>
</dbReference>
<evidence type="ECO:0000256" key="2">
    <source>
        <dbReference type="SAM" id="Phobius"/>
    </source>
</evidence>